<reference evidence="2 3" key="1">
    <citation type="submission" date="2018-11" db="EMBL/GenBank/DDBJ databases">
        <title>Genomic Encyclopedia of Type Strains, Phase IV (KMG-IV): sequencing the most valuable type-strain genomes for metagenomic binning, comparative biology and taxonomic classification.</title>
        <authorList>
            <person name="Goeker M."/>
        </authorList>
    </citation>
    <scope>NUCLEOTIDE SEQUENCE [LARGE SCALE GENOMIC DNA]</scope>
    <source>
        <strain evidence="2 3">DSM 22027</strain>
    </source>
</reference>
<dbReference type="OrthoDB" id="5517427at2"/>
<gene>
    <name evidence="2" type="ORF">EDC27_2539</name>
</gene>
<dbReference type="InterPro" id="IPR012902">
    <property type="entry name" value="N_methyl_site"/>
</dbReference>
<evidence type="ECO:0000313" key="2">
    <source>
        <dbReference type="EMBL" id="ROQ90658.1"/>
    </source>
</evidence>
<dbReference type="NCBIfam" id="TIGR02532">
    <property type="entry name" value="IV_pilin_GFxxxE"/>
    <property type="match status" value="1"/>
</dbReference>
<dbReference type="EMBL" id="RJVA01000014">
    <property type="protein sequence ID" value="ROQ90658.1"/>
    <property type="molecule type" value="Genomic_DNA"/>
</dbReference>
<keyword evidence="1" id="KW-0812">Transmembrane</keyword>
<dbReference type="InterPro" id="IPR045584">
    <property type="entry name" value="Pilin-like"/>
</dbReference>
<dbReference type="Pfam" id="PF07963">
    <property type="entry name" value="N_methyl"/>
    <property type="match status" value="1"/>
</dbReference>
<organism evidence="2 3">
    <name type="scientific">Desulfosoma caldarium</name>
    <dbReference type="NCBI Taxonomy" id="610254"/>
    <lineage>
        <taxon>Bacteria</taxon>
        <taxon>Pseudomonadati</taxon>
        <taxon>Thermodesulfobacteriota</taxon>
        <taxon>Syntrophobacteria</taxon>
        <taxon>Syntrophobacterales</taxon>
        <taxon>Syntrophobacteraceae</taxon>
        <taxon>Desulfosoma</taxon>
    </lineage>
</organism>
<dbReference type="RefSeq" id="WP_123291164.1">
    <property type="nucleotide sequence ID" value="NZ_RJVA01000014.1"/>
</dbReference>
<protein>
    <submittedName>
        <fullName evidence="2">Prepilin-type N-terminal cleavage/methylation domain-containing protein</fullName>
    </submittedName>
</protein>
<dbReference type="Proteomes" id="UP000276223">
    <property type="component" value="Unassembled WGS sequence"/>
</dbReference>
<evidence type="ECO:0000256" key="1">
    <source>
        <dbReference type="SAM" id="Phobius"/>
    </source>
</evidence>
<dbReference type="SUPFAM" id="SSF54523">
    <property type="entry name" value="Pili subunits"/>
    <property type="match status" value="1"/>
</dbReference>
<comment type="caution">
    <text evidence="2">The sequence shown here is derived from an EMBL/GenBank/DDBJ whole genome shotgun (WGS) entry which is preliminary data.</text>
</comment>
<evidence type="ECO:0000313" key="3">
    <source>
        <dbReference type="Proteomes" id="UP000276223"/>
    </source>
</evidence>
<proteinExistence type="predicted"/>
<dbReference type="AlphaFoldDB" id="A0A3N1ULS0"/>
<accession>A0A3N1ULS0</accession>
<dbReference type="Gene3D" id="3.30.700.10">
    <property type="entry name" value="Glycoprotein, Type 4 Pilin"/>
    <property type="match status" value="1"/>
</dbReference>
<feature type="transmembrane region" description="Helical" evidence="1">
    <location>
        <begin position="12"/>
        <end position="31"/>
    </location>
</feature>
<dbReference type="PROSITE" id="PS00409">
    <property type="entry name" value="PROKAR_NTER_METHYL"/>
    <property type="match status" value="1"/>
</dbReference>
<keyword evidence="3" id="KW-1185">Reference proteome</keyword>
<name>A0A3N1ULS0_9BACT</name>
<keyword evidence="1" id="KW-0472">Membrane</keyword>
<sequence>MKGKGSDQRGFTLVELAIVLVVIGLILGTVLKGQEIINNAKIKQLYNDYRGVFAAVYTYYDRYHKYPGDDHKASKRWPGAKDGNHDGKIGAGDDILTNCTDSSDNETCTAWEHMRMAGLIPGAGRENPLHAYGGVIGIGYMDGSGSIPEGHWILLTDVPGDVGQGLDEHYDDGEYDCGTIRASMMYDNATVDFYLKL</sequence>
<keyword evidence="1" id="KW-1133">Transmembrane helix</keyword>